<dbReference type="InterPro" id="IPR023408">
    <property type="entry name" value="MscS_beta-dom_sf"/>
</dbReference>
<dbReference type="SUPFAM" id="SSF82861">
    <property type="entry name" value="Mechanosensitive channel protein MscS (YggB), transmembrane region"/>
    <property type="match status" value="1"/>
</dbReference>
<comment type="function">
    <text evidence="7">May play a role in resistance to osmotic downshock.</text>
</comment>
<name>A0A8I1AAQ9_THEIN</name>
<accession>A0A8I1AAQ9</accession>
<dbReference type="PANTHER" id="PTHR30460">
    <property type="entry name" value="MODERATE CONDUCTANCE MECHANOSENSITIVE CHANNEL YBIO"/>
    <property type="match status" value="1"/>
</dbReference>
<dbReference type="Gene3D" id="1.10.287.1260">
    <property type="match status" value="1"/>
</dbReference>
<feature type="transmembrane region" description="Helical" evidence="8">
    <location>
        <begin position="111"/>
        <end position="129"/>
    </location>
</feature>
<keyword evidence="5 8" id="KW-1133">Transmembrane helix</keyword>
<proteinExistence type="inferred from homology"/>
<dbReference type="Pfam" id="PF00924">
    <property type="entry name" value="MS_channel_2nd"/>
    <property type="match status" value="1"/>
</dbReference>
<evidence type="ECO:0000256" key="3">
    <source>
        <dbReference type="ARBA" id="ARBA00022475"/>
    </source>
</evidence>
<dbReference type="SUPFAM" id="SSF50182">
    <property type="entry name" value="Sm-like ribonucleoproteins"/>
    <property type="match status" value="1"/>
</dbReference>
<keyword evidence="6 8" id="KW-0472">Membrane</keyword>
<evidence type="ECO:0000259" key="10">
    <source>
        <dbReference type="Pfam" id="PF21082"/>
    </source>
</evidence>
<dbReference type="Gene3D" id="2.30.30.60">
    <property type="match status" value="1"/>
</dbReference>
<organism evidence="12 13">
    <name type="scientific">Thermoactinomyces intermedius</name>
    <dbReference type="NCBI Taxonomy" id="2024"/>
    <lineage>
        <taxon>Bacteria</taxon>
        <taxon>Bacillati</taxon>
        <taxon>Bacillota</taxon>
        <taxon>Bacilli</taxon>
        <taxon>Bacillales</taxon>
        <taxon>Thermoactinomycetaceae</taxon>
        <taxon>Thermoactinomyces</taxon>
    </lineage>
</organism>
<feature type="domain" description="Mechanosensitive ion channel MscS" evidence="9">
    <location>
        <begin position="127"/>
        <end position="193"/>
    </location>
</feature>
<dbReference type="Pfam" id="PF21082">
    <property type="entry name" value="MS_channel_3rd"/>
    <property type="match status" value="1"/>
</dbReference>
<dbReference type="EMBL" id="JAECVW010000010">
    <property type="protein sequence ID" value="MBH8596150.1"/>
    <property type="molecule type" value="Genomic_DNA"/>
</dbReference>
<gene>
    <name evidence="12" type="ORF">I8U20_12645</name>
</gene>
<dbReference type="SUPFAM" id="SSF82689">
    <property type="entry name" value="Mechanosensitive channel protein MscS (YggB), C-terminal domain"/>
    <property type="match status" value="1"/>
</dbReference>
<dbReference type="InterPro" id="IPR049142">
    <property type="entry name" value="MS_channel_1st"/>
</dbReference>
<dbReference type="FunFam" id="2.30.30.60:FF:000001">
    <property type="entry name" value="MscS Mechanosensitive ion channel"/>
    <property type="match status" value="1"/>
</dbReference>
<keyword evidence="3" id="KW-1003">Cell membrane</keyword>
<reference evidence="12 13" key="1">
    <citation type="submission" date="2020-12" db="EMBL/GenBank/DDBJ databases">
        <title>WGS of Thermoactinomyces spp.</title>
        <authorList>
            <person name="Cheng K."/>
        </authorList>
    </citation>
    <scope>NUCLEOTIDE SEQUENCE [LARGE SCALE GENOMIC DNA]</scope>
    <source>
        <strain evidence="13">CICC 10671\DSM 43846</strain>
    </source>
</reference>
<feature type="domain" description="Mechanosensitive ion channel transmembrane helices 2/3" evidence="11">
    <location>
        <begin position="86"/>
        <end position="126"/>
    </location>
</feature>
<dbReference type="AlphaFoldDB" id="A0A8I1AAQ9"/>
<dbReference type="GO" id="GO:0005886">
    <property type="term" value="C:plasma membrane"/>
    <property type="evidence" value="ECO:0007669"/>
    <property type="project" value="UniProtKB-SubCell"/>
</dbReference>
<feature type="domain" description="Mechanosensitive ion channel MscS C-terminal" evidence="10">
    <location>
        <begin position="200"/>
        <end position="284"/>
    </location>
</feature>
<evidence type="ECO:0000259" key="9">
    <source>
        <dbReference type="Pfam" id="PF00924"/>
    </source>
</evidence>
<dbReference type="InterPro" id="IPR049278">
    <property type="entry name" value="MS_channel_C"/>
</dbReference>
<dbReference type="InterPro" id="IPR006685">
    <property type="entry name" value="MscS_channel_2nd"/>
</dbReference>
<evidence type="ECO:0000313" key="13">
    <source>
        <dbReference type="Proteomes" id="UP000633619"/>
    </source>
</evidence>
<evidence type="ECO:0000259" key="11">
    <source>
        <dbReference type="Pfam" id="PF21088"/>
    </source>
</evidence>
<dbReference type="InterPro" id="IPR010920">
    <property type="entry name" value="LSM_dom_sf"/>
</dbReference>
<evidence type="ECO:0000256" key="1">
    <source>
        <dbReference type="ARBA" id="ARBA00004651"/>
    </source>
</evidence>
<evidence type="ECO:0000256" key="6">
    <source>
        <dbReference type="ARBA" id="ARBA00023136"/>
    </source>
</evidence>
<comment type="subcellular location">
    <subcellularLocation>
        <location evidence="1">Cell membrane</location>
        <topology evidence="1">Multi-pass membrane protein</topology>
    </subcellularLocation>
</comment>
<dbReference type="InterPro" id="IPR045276">
    <property type="entry name" value="YbiO_bact"/>
</dbReference>
<keyword evidence="13" id="KW-1185">Reference proteome</keyword>
<keyword evidence="4 8" id="KW-0812">Transmembrane</keyword>
<feature type="transmembrane region" description="Helical" evidence="8">
    <location>
        <begin position="36"/>
        <end position="58"/>
    </location>
</feature>
<evidence type="ECO:0000313" key="12">
    <source>
        <dbReference type="EMBL" id="MBH8596150.1"/>
    </source>
</evidence>
<evidence type="ECO:0000256" key="5">
    <source>
        <dbReference type="ARBA" id="ARBA00022989"/>
    </source>
</evidence>
<dbReference type="PANTHER" id="PTHR30460:SF0">
    <property type="entry name" value="MODERATE CONDUCTANCE MECHANOSENSITIVE CHANNEL YBIO"/>
    <property type="match status" value="1"/>
</dbReference>
<comment type="similarity">
    <text evidence="2">Belongs to the MscS (TC 1.A.23) family.</text>
</comment>
<evidence type="ECO:0000256" key="2">
    <source>
        <dbReference type="ARBA" id="ARBA00008017"/>
    </source>
</evidence>
<dbReference type="Gene3D" id="3.30.70.100">
    <property type="match status" value="1"/>
</dbReference>
<sequence length="309" mass="34490">MNGTEQTLNTQFAAAGELAVQTKTLLTRMIEDPMSYIVLPVGQIALIVVLTIVALRFVDRIVDKIFDISRMESKKAQTLRKLIKSIARYAIYFISALTILINLGFDPLPVLAGAGVLGLAVGFGAQNLIRDVISGFFMIFEGQLEVGDYVEINGQIRGTVEEVGLRITKIREFNQRLHYLANGNINQVTNYNRDQMRAIVNVTVPYESDLSKVNEALEEVCASIQEKFASSLIQEPEILGITTMDTSGVTFTLTALSEPDQFWALERAIRKEAILVLHRYNIDFAYPRSVIYHAEDGQEVKLVKEGLEV</sequence>
<dbReference type="InterPro" id="IPR011014">
    <property type="entry name" value="MscS_channel_TM-2"/>
</dbReference>
<evidence type="ECO:0000256" key="8">
    <source>
        <dbReference type="SAM" id="Phobius"/>
    </source>
</evidence>
<evidence type="ECO:0000256" key="7">
    <source>
        <dbReference type="ARBA" id="ARBA00059688"/>
    </source>
</evidence>
<comment type="caution">
    <text evidence="12">The sequence shown here is derived from an EMBL/GenBank/DDBJ whole genome shotgun (WGS) entry which is preliminary data.</text>
</comment>
<dbReference type="Pfam" id="PF21088">
    <property type="entry name" value="MS_channel_1st"/>
    <property type="match status" value="1"/>
</dbReference>
<dbReference type="Proteomes" id="UP000633619">
    <property type="component" value="Unassembled WGS sequence"/>
</dbReference>
<dbReference type="GO" id="GO:0008381">
    <property type="term" value="F:mechanosensitive monoatomic ion channel activity"/>
    <property type="evidence" value="ECO:0007669"/>
    <property type="project" value="InterPro"/>
</dbReference>
<feature type="transmembrane region" description="Helical" evidence="8">
    <location>
        <begin position="86"/>
        <end position="105"/>
    </location>
</feature>
<protein>
    <submittedName>
        <fullName evidence="12">Mechanosensitive ion channel family protein</fullName>
    </submittedName>
</protein>
<dbReference type="RefSeq" id="WP_181732823.1">
    <property type="nucleotide sequence ID" value="NZ_JACEIR010000012.1"/>
</dbReference>
<dbReference type="InterPro" id="IPR011066">
    <property type="entry name" value="MscS_channel_C_sf"/>
</dbReference>
<evidence type="ECO:0000256" key="4">
    <source>
        <dbReference type="ARBA" id="ARBA00022692"/>
    </source>
</evidence>